<dbReference type="InterPro" id="IPR052045">
    <property type="entry name" value="Sulfur_Carrier/Prot_Modifier"/>
</dbReference>
<dbReference type="InterPro" id="IPR003749">
    <property type="entry name" value="ThiS/MoaD-like"/>
</dbReference>
<dbReference type="AlphaFoldDB" id="A0A518CKG5"/>
<keyword evidence="2" id="KW-1185">Reference proteome</keyword>
<dbReference type="Proteomes" id="UP000317178">
    <property type="component" value="Chromosome"/>
</dbReference>
<protein>
    <submittedName>
        <fullName evidence="1">ThiS family protein</fullName>
    </submittedName>
</protein>
<dbReference type="Pfam" id="PF02597">
    <property type="entry name" value="ThiS"/>
    <property type="match status" value="1"/>
</dbReference>
<sequence>MPRVFIPPHVRRLVDGQKQIEVEGSTVEKLVSNLDAQYPGVREVLCLDGALKPGLAVAVDGSMSNRGLHQSVKQESEVHFLPAVGGG</sequence>
<dbReference type="PANTHER" id="PTHR38031">
    <property type="entry name" value="SULFUR CARRIER PROTEIN SLR0821-RELATED"/>
    <property type="match status" value="1"/>
</dbReference>
<accession>A0A518CKG5</accession>
<dbReference type="RefSeq" id="WP_144994557.1">
    <property type="nucleotide sequence ID" value="NZ_CP036281.1"/>
</dbReference>
<dbReference type="Gene3D" id="3.10.20.30">
    <property type="match status" value="1"/>
</dbReference>
<dbReference type="OrthoDB" id="288065at2"/>
<dbReference type="CDD" id="cd17040">
    <property type="entry name" value="Ubl_MoaD_like"/>
    <property type="match status" value="1"/>
</dbReference>
<name>A0A518CKG5_9PLAN</name>
<evidence type="ECO:0000313" key="2">
    <source>
        <dbReference type="Proteomes" id="UP000317178"/>
    </source>
</evidence>
<dbReference type="SUPFAM" id="SSF54285">
    <property type="entry name" value="MoaD/ThiS"/>
    <property type="match status" value="1"/>
</dbReference>
<dbReference type="EMBL" id="CP036281">
    <property type="protein sequence ID" value="QDU79720.1"/>
    <property type="molecule type" value="Genomic_DNA"/>
</dbReference>
<dbReference type="InterPro" id="IPR016155">
    <property type="entry name" value="Mopterin_synth/thiamin_S_b"/>
</dbReference>
<dbReference type="PANTHER" id="PTHR38031:SF1">
    <property type="entry name" value="SULFUR CARRIER PROTEIN CYSO"/>
    <property type="match status" value="1"/>
</dbReference>
<proteinExistence type="predicted"/>
<reference evidence="1 2" key="1">
    <citation type="submission" date="2019-02" db="EMBL/GenBank/DDBJ databases">
        <title>Deep-cultivation of Planctomycetes and their phenomic and genomic characterization uncovers novel biology.</title>
        <authorList>
            <person name="Wiegand S."/>
            <person name="Jogler M."/>
            <person name="Boedeker C."/>
            <person name="Pinto D."/>
            <person name="Vollmers J."/>
            <person name="Rivas-Marin E."/>
            <person name="Kohn T."/>
            <person name="Peeters S.H."/>
            <person name="Heuer A."/>
            <person name="Rast P."/>
            <person name="Oberbeckmann S."/>
            <person name="Bunk B."/>
            <person name="Jeske O."/>
            <person name="Meyerdierks A."/>
            <person name="Storesund J.E."/>
            <person name="Kallscheuer N."/>
            <person name="Luecker S."/>
            <person name="Lage O.M."/>
            <person name="Pohl T."/>
            <person name="Merkel B.J."/>
            <person name="Hornburger P."/>
            <person name="Mueller R.-W."/>
            <person name="Bruemmer F."/>
            <person name="Labrenz M."/>
            <person name="Spormann A.M."/>
            <person name="Op den Camp H."/>
            <person name="Overmann J."/>
            <person name="Amann R."/>
            <person name="Jetten M.S.M."/>
            <person name="Mascher T."/>
            <person name="Medema M.H."/>
            <person name="Devos D.P."/>
            <person name="Kaster A.-K."/>
            <person name="Ovreas L."/>
            <person name="Rohde M."/>
            <person name="Galperin M.Y."/>
            <person name="Jogler C."/>
        </authorList>
    </citation>
    <scope>NUCLEOTIDE SEQUENCE [LARGE SCALE GENOMIC DNA]</scope>
    <source>
        <strain evidence="1 2">Pla110</strain>
    </source>
</reference>
<organism evidence="1 2">
    <name type="scientific">Polystyrenella longa</name>
    <dbReference type="NCBI Taxonomy" id="2528007"/>
    <lineage>
        <taxon>Bacteria</taxon>
        <taxon>Pseudomonadati</taxon>
        <taxon>Planctomycetota</taxon>
        <taxon>Planctomycetia</taxon>
        <taxon>Planctomycetales</taxon>
        <taxon>Planctomycetaceae</taxon>
        <taxon>Polystyrenella</taxon>
    </lineage>
</organism>
<gene>
    <name evidence="1" type="ORF">Pla110_14340</name>
</gene>
<dbReference type="InterPro" id="IPR012675">
    <property type="entry name" value="Beta-grasp_dom_sf"/>
</dbReference>
<dbReference type="KEGG" id="plon:Pla110_14340"/>
<evidence type="ECO:0000313" key="1">
    <source>
        <dbReference type="EMBL" id="QDU79720.1"/>
    </source>
</evidence>